<proteinExistence type="predicted"/>
<comment type="caution">
    <text evidence="1">The sequence shown here is derived from an EMBL/GenBank/DDBJ whole genome shotgun (WGS) entry which is preliminary data.</text>
</comment>
<dbReference type="Proteomes" id="UP000298061">
    <property type="component" value="Unassembled WGS sequence"/>
</dbReference>
<accession>A0A4Y9ZLN3</accession>
<sequence length="56" mass="5981">MDIIHDMEMEEAMDMGFSKDLATPLPSSSRSAAAGTVVVDEAHPFDLDAYISGYSG</sequence>
<dbReference type="EMBL" id="SFCI01001442">
    <property type="protein sequence ID" value="TFY75766.1"/>
    <property type="molecule type" value="Genomic_DNA"/>
</dbReference>
<gene>
    <name evidence="1" type="ORF">EWM64_g8249</name>
</gene>
<keyword evidence="2" id="KW-1185">Reference proteome</keyword>
<evidence type="ECO:0000313" key="2">
    <source>
        <dbReference type="Proteomes" id="UP000298061"/>
    </source>
</evidence>
<dbReference type="AlphaFoldDB" id="A0A4Y9ZLN3"/>
<evidence type="ECO:0000313" key="1">
    <source>
        <dbReference type="EMBL" id="TFY75766.1"/>
    </source>
</evidence>
<reference evidence="1 2" key="1">
    <citation type="submission" date="2019-02" db="EMBL/GenBank/DDBJ databases">
        <title>Genome sequencing of the rare red list fungi Hericium alpestre (H. flagellum).</title>
        <authorList>
            <person name="Buettner E."/>
            <person name="Kellner H."/>
        </authorList>
    </citation>
    <scope>NUCLEOTIDE SEQUENCE [LARGE SCALE GENOMIC DNA]</scope>
    <source>
        <strain evidence="1 2">DSM 108284</strain>
    </source>
</reference>
<name>A0A4Y9ZLN3_9AGAM</name>
<organism evidence="1 2">
    <name type="scientific">Hericium alpestre</name>
    <dbReference type="NCBI Taxonomy" id="135208"/>
    <lineage>
        <taxon>Eukaryota</taxon>
        <taxon>Fungi</taxon>
        <taxon>Dikarya</taxon>
        <taxon>Basidiomycota</taxon>
        <taxon>Agaricomycotina</taxon>
        <taxon>Agaricomycetes</taxon>
        <taxon>Russulales</taxon>
        <taxon>Hericiaceae</taxon>
        <taxon>Hericium</taxon>
    </lineage>
</organism>
<protein>
    <submittedName>
        <fullName evidence="1">Uncharacterized protein</fullName>
    </submittedName>
</protein>
<dbReference type="OrthoDB" id="422427at2759"/>